<keyword evidence="9 11" id="KW-0472">Membrane</keyword>
<dbReference type="EMBL" id="FNDB01000026">
    <property type="protein sequence ID" value="SDI18316.1"/>
    <property type="molecule type" value="Genomic_DNA"/>
</dbReference>
<dbReference type="GO" id="GO:0071555">
    <property type="term" value="P:cell wall organization"/>
    <property type="evidence" value="ECO:0007669"/>
    <property type="project" value="UniProtKB-KW"/>
</dbReference>
<keyword evidence="3" id="KW-0328">Glycosyltransferase</keyword>
<dbReference type="GO" id="GO:0016020">
    <property type="term" value="C:membrane"/>
    <property type="evidence" value="ECO:0007669"/>
    <property type="project" value="InterPro"/>
</dbReference>
<evidence type="ECO:0000256" key="9">
    <source>
        <dbReference type="ARBA" id="ARBA00023136"/>
    </source>
</evidence>
<keyword evidence="1" id="KW-1003">Cell membrane</keyword>
<sequence length="655" mass="75229">MKTGKQKLLIAAKVLFVLFVALLISFYIFRDTVLQQTIAKVSHEMQVEYNSSFTIKKASFDGLSRLNLSEIILVPKNADTLFKIQKLKTSVNLWHLLTGDVQLGTLEVQNGYFQLVKKGKVRNFDAFLKKDNQTELSDEKRNYAQLAYRIISKALNLVPTDMILDNLSFRLDDNGKKATINFQKLRLVNNQLETSIKVQTNTISQRWKIKGFADPRNKKADIRFVNIDTGAIQMPYLDERFNLKSSFDSIQLSIQNIERDGDQLHIDGFMAIANLKLNHPKIARKDVLLKNAKFDYRFLLGSDFISIDSSSTVQLNKIKFHPYAAYETGKDTIYKLKINLPKMKAQDFITSLPDGLFTHFQGMEATGTFDYKLDFAYNQNKPNQLVFDSKLKKENLRITKYGKANLNKLNGEFVYRALINNVFQRGVLVGNANPNYTPLDQISPYLRKSVLTTEDPSFFSHKGFITEAFKQSIVKNIRTKKFSRGASTISMQLVKNAFLSREKTVSRKLEEILLVYILENNRIVSKERMLEVYFNIIEWGPNVYGIGEASQFYFQKTPAELSLNECLYLARIIPSPKKFMYQFNDQGMLKDFAIKQESFLTSIMLRRGLLTPEDTIYKSLPILISGPAKSFIKFKVQDSTQIKVDSLANNDEFDL</sequence>
<dbReference type="OrthoDB" id="9766909at2"/>
<evidence type="ECO:0000256" key="6">
    <source>
        <dbReference type="ARBA" id="ARBA00022960"/>
    </source>
</evidence>
<dbReference type="STRING" id="178355.SAMN04488062_12619"/>
<dbReference type="Gene3D" id="1.10.3810.10">
    <property type="entry name" value="Biosynthetic peptidoglycan transglycosylase-like"/>
    <property type="match status" value="1"/>
</dbReference>
<feature type="domain" description="Glycosyl transferase family 51" evidence="12">
    <location>
        <begin position="431"/>
        <end position="583"/>
    </location>
</feature>
<dbReference type="SUPFAM" id="SSF53955">
    <property type="entry name" value="Lysozyme-like"/>
    <property type="match status" value="1"/>
</dbReference>
<evidence type="ECO:0000256" key="10">
    <source>
        <dbReference type="ARBA" id="ARBA00023316"/>
    </source>
</evidence>
<dbReference type="Pfam" id="PF00912">
    <property type="entry name" value="Transgly"/>
    <property type="match status" value="1"/>
</dbReference>
<evidence type="ECO:0000256" key="8">
    <source>
        <dbReference type="ARBA" id="ARBA00022989"/>
    </source>
</evidence>
<evidence type="ECO:0000256" key="5">
    <source>
        <dbReference type="ARBA" id="ARBA00022692"/>
    </source>
</evidence>
<name>A0A1G8IHB8_9FLAO</name>
<dbReference type="AlphaFoldDB" id="A0A1G8IHB8"/>
<keyword evidence="4" id="KW-0808">Transferase</keyword>
<dbReference type="InterPro" id="IPR011812">
    <property type="entry name" value="Pep_trsgly"/>
</dbReference>
<dbReference type="InterPro" id="IPR001264">
    <property type="entry name" value="Glyco_trans_51"/>
</dbReference>
<gene>
    <name evidence="13" type="ORF">SAMN04488062_12619</name>
</gene>
<evidence type="ECO:0000256" key="2">
    <source>
        <dbReference type="ARBA" id="ARBA00022519"/>
    </source>
</evidence>
<dbReference type="GO" id="GO:0016763">
    <property type="term" value="F:pentosyltransferase activity"/>
    <property type="evidence" value="ECO:0007669"/>
    <property type="project" value="InterPro"/>
</dbReference>
<dbReference type="InterPro" id="IPR023346">
    <property type="entry name" value="Lysozyme-like_dom_sf"/>
</dbReference>
<dbReference type="InterPro" id="IPR036950">
    <property type="entry name" value="PBP_transglycosylase"/>
</dbReference>
<evidence type="ECO:0000256" key="11">
    <source>
        <dbReference type="SAM" id="Phobius"/>
    </source>
</evidence>
<evidence type="ECO:0000259" key="12">
    <source>
        <dbReference type="Pfam" id="PF00912"/>
    </source>
</evidence>
<evidence type="ECO:0000256" key="1">
    <source>
        <dbReference type="ARBA" id="ARBA00022475"/>
    </source>
</evidence>
<dbReference type="Proteomes" id="UP000199274">
    <property type="component" value="Unassembled WGS sequence"/>
</dbReference>
<dbReference type="PANTHER" id="PTHR30400">
    <property type="entry name" value="MONOFUNCTIONAL BIOSYNTHETIC PEPTIDOGLYCAN TRANSGLYCOSYLASE"/>
    <property type="match status" value="1"/>
</dbReference>
<dbReference type="GO" id="GO:0009252">
    <property type="term" value="P:peptidoglycan biosynthetic process"/>
    <property type="evidence" value="ECO:0007669"/>
    <property type="project" value="UniProtKB-KW"/>
</dbReference>
<evidence type="ECO:0000256" key="7">
    <source>
        <dbReference type="ARBA" id="ARBA00022984"/>
    </source>
</evidence>
<keyword evidence="2" id="KW-0997">Cell inner membrane</keyword>
<evidence type="ECO:0000256" key="4">
    <source>
        <dbReference type="ARBA" id="ARBA00022679"/>
    </source>
</evidence>
<keyword evidence="14" id="KW-1185">Reference proteome</keyword>
<dbReference type="PANTHER" id="PTHR30400:SF0">
    <property type="entry name" value="BIOSYNTHETIC PEPTIDOGLYCAN TRANSGLYCOSYLASE"/>
    <property type="match status" value="1"/>
</dbReference>
<keyword evidence="6" id="KW-0133">Cell shape</keyword>
<keyword evidence="10" id="KW-0961">Cell wall biogenesis/degradation</keyword>
<dbReference type="GO" id="GO:0009274">
    <property type="term" value="C:peptidoglycan-based cell wall"/>
    <property type="evidence" value="ECO:0007669"/>
    <property type="project" value="InterPro"/>
</dbReference>
<evidence type="ECO:0000313" key="13">
    <source>
        <dbReference type="EMBL" id="SDI18316.1"/>
    </source>
</evidence>
<keyword evidence="7" id="KW-0573">Peptidoglycan synthesis</keyword>
<accession>A0A1G8IHB8</accession>
<protein>
    <submittedName>
        <fullName evidence="13">Transglycosylase</fullName>
    </submittedName>
</protein>
<evidence type="ECO:0000313" key="14">
    <source>
        <dbReference type="Proteomes" id="UP000199274"/>
    </source>
</evidence>
<keyword evidence="8 11" id="KW-1133">Transmembrane helix</keyword>
<proteinExistence type="predicted"/>
<keyword evidence="5 11" id="KW-0812">Transmembrane</keyword>
<evidence type="ECO:0000256" key="3">
    <source>
        <dbReference type="ARBA" id="ARBA00022676"/>
    </source>
</evidence>
<feature type="transmembrane region" description="Helical" evidence="11">
    <location>
        <begin position="7"/>
        <end position="29"/>
    </location>
</feature>
<dbReference type="RefSeq" id="WP_091259362.1">
    <property type="nucleotide sequence ID" value="NZ_FNDB01000026.1"/>
</dbReference>
<reference evidence="14" key="1">
    <citation type="submission" date="2016-10" db="EMBL/GenBank/DDBJ databases">
        <authorList>
            <person name="Varghese N."/>
            <person name="Submissions S."/>
        </authorList>
    </citation>
    <scope>NUCLEOTIDE SEQUENCE [LARGE SCALE GENOMIC DNA]</scope>
    <source>
        <strain evidence="14">CGMCC 1.2747</strain>
    </source>
</reference>
<dbReference type="GO" id="GO:0008360">
    <property type="term" value="P:regulation of cell shape"/>
    <property type="evidence" value="ECO:0007669"/>
    <property type="project" value="UniProtKB-KW"/>
</dbReference>
<organism evidence="13 14">
    <name type="scientific">Flavobacterium omnivorum</name>
    <dbReference type="NCBI Taxonomy" id="178355"/>
    <lineage>
        <taxon>Bacteria</taxon>
        <taxon>Pseudomonadati</taxon>
        <taxon>Bacteroidota</taxon>
        <taxon>Flavobacteriia</taxon>
        <taxon>Flavobacteriales</taxon>
        <taxon>Flavobacteriaceae</taxon>
        <taxon>Flavobacterium</taxon>
    </lineage>
</organism>